<dbReference type="InterPro" id="IPR002104">
    <property type="entry name" value="Integrase_catalytic"/>
</dbReference>
<dbReference type="Pfam" id="PF00589">
    <property type="entry name" value="Phage_integrase"/>
    <property type="match status" value="1"/>
</dbReference>
<gene>
    <name evidence="6" type="ORF">OF122_14565</name>
</gene>
<keyword evidence="7" id="KW-1185">Reference proteome</keyword>
<evidence type="ECO:0000256" key="3">
    <source>
        <dbReference type="ARBA" id="ARBA00023125"/>
    </source>
</evidence>
<reference evidence="6" key="1">
    <citation type="submission" date="2022-10" db="EMBL/GenBank/DDBJ databases">
        <title>YIM 151497 complete genome.</title>
        <authorList>
            <person name="Chen X."/>
        </authorList>
    </citation>
    <scope>NUCLEOTIDE SEQUENCE</scope>
    <source>
        <strain evidence="6">YIM 151497</strain>
    </source>
</reference>
<dbReference type="PANTHER" id="PTHR30349:SF41">
    <property type="entry name" value="INTEGRASE_RECOMBINASE PROTEIN MJ0367-RELATED"/>
    <property type="match status" value="1"/>
</dbReference>
<dbReference type="RefSeq" id="WP_264224915.1">
    <property type="nucleotide sequence ID" value="NZ_CP107716.1"/>
</dbReference>
<keyword evidence="2" id="KW-0229">DNA integration</keyword>
<dbReference type="CDD" id="cd00796">
    <property type="entry name" value="INT_Rci_Hp1_C"/>
    <property type="match status" value="1"/>
</dbReference>
<evidence type="ECO:0000256" key="2">
    <source>
        <dbReference type="ARBA" id="ARBA00022908"/>
    </source>
</evidence>
<sequence length="358" mass="40718">MGTIVERKRRNGSTGYTAQILIKRGGKIVYRQAQTFDRKQAANAWIKKRETELAEPGAIERENAPKGTLADAIDKYTETSAKAIGKTKEQVLRSIKGYPIAELGCDAIRSDDIVAFGRELHQKMQPQTVGNYMSHLAAIFAIARPAWGYPLDPQAMKDASAVMRRLGYTSKSKKRERRPTLAELDKLMTAFKAKRAFRPNSNPMTHIVAFALFSTRRQEEITRIKWADLDETKSRILVRDMKHPGDKMGNDTWVNLPPEAMAIIKAMPRVQERIFPHGTDAISAAFTRTCQDLEIDDLRFHDLRHEGASRLFEMGWQIPNVAAVTGHRTWASLQRYTHLDQAGDKYENWPWFEFVTSA</sequence>
<organism evidence="6 7">
    <name type="scientific">Pelagibacterium flavum</name>
    <dbReference type="NCBI Taxonomy" id="2984530"/>
    <lineage>
        <taxon>Bacteria</taxon>
        <taxon>Pseudomonadati</taxon>
        <taxon>Pseudomonadota</taxon>
        <taxon>Alphaproteobacteria</taxon>
        <taxon>Hyphomicrobiales</taxon>
        <taxon>Devosiaceae</taxon>
        <taxon>Pelagibacterium</taxon>
    </lineage>
</organism>
<dbReference type="EMBL" id="CP107716">
    <property type="protein sequence ID" value="UYQ71260.1"/>
    <property type="molecule type" value="Genomic_DNA"/>
</dbReference>
<proteinExistence type="inferred from homology"/>
<comment type="similarity">
    <text evidence="1">Belongs to the 'phage' integrase family.</text>
</comment>
<dbReference type="InterPro" id="IPR050090">
    <property type="entry name" value="Tyrosine_recombinase_XerCD"/>
</dbReference>
<evidence type="ECO:0000256" key="1">
    <source>
        <dbReference type="ARBA" id="ARBA00008857"/>
    </source>
</evidence>
<accession>A0ABY6IKZ5</accession>
<dbReference type="Proteomes" id="UP001163882">
    <property type="component" value="Chromosome"/>
</dbReference>
<keyword evidence="4" id="KW-0233">DNA recombination</keyword>
<keyword evidence="3" id="KW-0238">DNA-binding</keyword>
<evidence type="ECO:0000313" key="7">
    <source>
        <dbReference type="Proteomes" id="UP001163882"/>
    </source>
</evidence>
<name>A0ABY6IKZ5_9HYPH</name>
<protein>
    <submittedName>
        <fullName evidence="6">Site-specific integrase</fullName>
    </submittedName>
</protein>
<dbReference type="Gene3D" id="1.10.443.10">
    <property type="entry name" value="Intergrase catalytic core"/>
    <property type="match status" value="1"/>
</dbReference>
<dbReference type="InterPro" id="IPR013762">
    <property type="entry name" value="Integrase-like_cat_sf"/>
</dbReference>
<feature type="domain" description="Tyr recombinase" evidence="5">
    <location>
        <begin position="174"/>
        <end position="350"/>
    </location>
</feature>
<evidence type="ECO:0000256" key="4">
    <source>
        <dbReference type="ARBA" id="ARBA00023172"/>
    </source>
</evidence>
<dbReference type="InterPro" id="IPR011010">
    <property type="entry name" value="DNA_brk_join_enz"/>
</dbReference>
<evidence type="ECO:0000259" key="5">
    <source>
        <dbReference type="PROSITE" id="PS51898"/>
    </source>
</evidence>
<dbReference type="PROSITE" id="PS51898">
    <property type="entry name" value="TYR_RECOMBINASE"/>
    <property type="match status" value="1"/>
</dbReference>
<dbReference type="SUPFAM" id="SSF56349">
    <property type="entry name" value="DNA breaking-rejoining enzymes"/>
    <property type="match status" value="1"/>
</dbReference>
<dbReference type="PANTHER" id="PTHR30349">
    <property type="entry name" value="PHAGE INTEGRASE-RELATED"/>
    <property type="match status" value="1"/>
</dbReference>
<evidence type="ECO:0000313" key="6">
    <source>
        <dbReference type="EMBL" id="UYQ71260.1"/>
    </source>
</evidence>